<protein>
    <submittedName>
        <fullName evidence="5">DUF697 domain-containing protein</fullName>
    </submittedName>
</protein>
<dbReference type="SUPFAM" id="SSF52540">
    <property type="entry name" value="P-loop containing nucleoside triphosphate hydrolases"/>
    <property type="match status" value="1"/>
</dbReference>
<evidence type="ECO:0000256" key="4">
    <source>
        <dbReference type="ARBA" id="ARBA00023136"/>
    </source>
</evidence>
<organism evidence="5 6">
    <name type="scientific">Gomphosphaeria aponina SAG 52.96 = DSM 107014</name>
    <dbReference type="NCBI Taxonomy" id="1521640"/>
    <lineage>
        <taxon>Bacteria</taxon>
        <taxon>Bacillati</taxon>
        <taxon>Cyanobacteriota</taxon>
        <taxon>Cyanophyceae</taxon>
        <taxon>Oscillatoriophycideae</taxon>
        <taxon>Chroococcales</taxon>
        <taxon>Gomphosphaeriaceae</taxon>
        <taxon>Gomphosphaeria</taxon>
    </lineage>
</organism>
<keyword evidence="4" id="KW-0472">Membrane</keyword>
<dbReference type="InterPro" id="IPR027417">
    <property type="entry name" value="P-loop_NTPase"/>
</dbReference>
<accession>A0A941GU72</accession>
<comment type="subcellular location">
    <subcellularLocation>
        <location evidence="1">Membrane</location>
        <topology evidence="1">Multi-pass membrane protein</topology>
    </subcellularLocation>
</comment>
<keyword evidence="3" id="KW-1133">Transmembrane helix</keyword>
<comment type="caution">
    <text evidence="5">The sequence shown here is derived from an EMBL/GenBank/DDBJ whole genome shotgun (WGS) entry which is preliminary data.</text>
</comment>
<dbReference type="Gene3D" id="3.40.50.300">
    <property type="entry name" value="P-loop containing nucleotide triphosphate hydrolases"/>
    <property type="match status" value="1"/>
</dbReference>
<evidence type="ECO:0000256" key="1">
    <source>
        <dbReference type="ARBA" id="ARBA00004141"/>
    </source>
</evidence>
<evidence type="ECO:0000256" key="2">
    <source>
        <dbReference type="ARBA" id="ARBA00022692"/>
    </source>
</evidence>
<gene>
    <name evidence="5" type="ORF">DSM107014_04050</name>
</gene>
<keyword evidence="2" id="KW-0812">Transmembrane</keyword>
<evidence type="ECO:0000313" key="5">
    <source>
        <dbReference type="EMBL" id="MBR8827073.1"/>
    </source>
</evidence>
<name>A0A941GU72_9CHRO</name>
<dbReference type="Pfam" id="PF05128">
    <property type="entry name" value="DUF697"/>
    <property type="match status" value="1"/>
</dbReference>
<dbReference type="AlphaFoldDB" id="A0A941GU72"/>
<reference evidence="5" key="1">
    <citation type="submission" date="2021-02" db="EMBL/GenBank/DDBJ databases">
        <title>Metagenome analyses of Stigonema ocellatum DSM 106950, Chlorogloea purpurea SAG 13.99 and Gomphosphaeria aponina DSM 107014.</title>
        <authorList>
            <person name="Marter P."/>
            <person name="Huang S."/>
        </authorList>
    </citation>
    <scope>NUCLEOTIDE SEQUENCE</scope>
    <source>
        <strain evidence="5">JP213</strain>
    </source>
</reference>
<dbReference type="GO" id="GO:0016020">
    <property type="term" value="C:membrane"/>
    <property type="evidence" value="ECO:0007669"/>
    <property type="project" value="UniProtKB-SubCell"/>
</dbReference>
<evidence type="ECO:0000256" key="3">
    <source>
        <dbReference type="ARBA" id="ARBA00022989"/>
    </source>
</evidence>
<dbReference type="Proteomes" id="UP000767446">
    <property type="component" value="Unassembled WGS sequence"/>
</dbReference>
<proteinExistence type="predicted"/>
<dbReference type="EMBL" id="JADQBC010000019">
    <property type="protein sequence ID" value="MBR8827073.1"/>
    <property type="molecule type" value="Genomic_DNA"/>
</dbReference>
<evidence type="ECO:0000313" key="6">
    <source>
        <dbReference type="Proteomes" id="UP000767446"/>
    </source>
</evidence>
<dbReference type="InterPro" id="IPR021147">
    <property type="entry name" value="DUF697"/>
</dbReference>
<sequence length="474" mass="51749">MTVKLRKPILLGGISLSFGLWLWQNFGQSILEVGELSVVGAIALGTGWWYVQQKLSKPQLSPTVLLPLNQEKVAKAIALAQNTITSLEIEAPAQDCCGLKQQLAALPALCKRQTLQIAVTGGKKVGKTTLIQLLENAANICLVETPALFTATDTQEKTALKLATAADLVLFMVTGDLTESEWQVLQQLVAEHQQIILILNKQDQYVPEERAVIWQQLKSRVKEIIPAANIVAIAAAPTGVKVRQHQIDGATKEWMEKQGSELGNLGDRLSEILTKEKEQLLLGTTWRTAIKLEQEAKNILNAVRKVRALPMIEKYQWLAAISTFANPVAALDLLATAAINTQMLVDLSGIYQQKLSLSQGQTGSVTIAKLMVQLGLVELSTQTIGSILKTNAITYVAGATVQGVSAAYLTRIAGLSLIEYFQEQETCTEGFNLEKLGAKLQKVFQENQRTAFLQGFIQQALTKLTPNKNIMVDG</sequence>